<feature type="domain" description="Amidohydrolase-related" evidence="2">
    <location>
        <begin position="90"/>
        <end position="453"/>
    </location>
</feature>
<dbReference type="InterPro" id="IPR032466">
    <property type="entry name" value="Metal_Hydrolase"/>
</dbReference>
<dbReference type="InterPro" id="IPR006680">
    <property type="entry name" value="Amidohydro-rel"/>
</dbReference>
<name>A0ABV7TG49_9RHOB</name>
<evidence type="ECO:0000259" key="2">
    <source>
        <dbReference type="Pfam" id="PF01979"/>
    </source>
</evidence>
<feature type="chain" id="PRO_5046477183" evidence="1">
    <location>
        <begin position="34"/>
        <end position="460"/>
    </location>
</feature>
<gene>
    <name evidence="3" type="ORF">ACFORG_03370</name>
</gene>
<dbReference type="RefSeq" id="WP_386733981.1">
    <property type="nucleotide sequence ID" value="NZ_JBHRXI010000002.1"/>
</dbReference>
<dbReference type="SUPFAM" id="SSF51338">
    <property type="entry name" value="Composite domain of metallo-dependent hydrolases"/>
    <property type="match status" value="2"/>
</dbReference>
<sequence>MCAKNNRKRIAGKLPSSVAALAIFGLSAQAAMAQEESFPILFTNVHVFDGVNEQRIENANVLVVDNLIAEVSAEPLAAANAQIIDGGGRTLMPGLIDAHVHMTVTEPVADLRDNFDWMYWGAVSTIEAEKMLLRGFTTVRDAGGPAIGLHKAIERGKAVGPRIYASGPVISQTSGHGEHRVYTEPHPNFMGAQPSFFNQHLEFLADGVPETLRTTREALRLGAVQIKVMAGGGVSSQVDPLHTVQGLPEELEASVRAAADWGTYVMVHAYADESIVRSIEAGVISIEHGQLMTEVGAQAIKDADAWIVPFYSLLGLDEQTAIKALGPASGEKFLSVQAGARNQMRLIKDFGIKNVAFSTDIIGDPVALTRQNDEFKYRLEVWTSHEILQQATSKAAELLALSGELNPYKAGPLGVIQEGAYADLLLVEGNPVEDVELLVDYEANIDLIMKDGVIYKNTLN</sequence>
<comment type="caution">
    <text evidence="3">The sequence shown here is derived from an EMBL/GenBank/DDBJ whole genome shotgun (WGS) entry which is preliminary data.</text>
</comment>
<dbReference type="SUPFAM" id="SSF51556">
    <property type="entry name" value="Metallo-dependent hydrolases"/>
    <property type="match status" value="1"/>
</dbReference>
<dbReference type="PANTHER" id="PTHR43135:SF3">
    <property type="entry name" value="ALPHA-D-RIBOSE 1-METHYLPHOSPHONATE 5-TRIPHOSPHATE DIPHOSPHATASE"/>
    <property type="match status" value="1"/>
</dbReference>
<evidence type="ECO:0000313" key="3">
    <source>
        <dbReference type="EMBL" id="MFC3612790.1"/>
    </source>
</evidence>
<dbReference type="Proteomes" id="UP001595629">
    <property type="component" value="Unassembled WGS sequence"/>
</dbReference>
<organism evidence="3 4">
    <name type="scientific">Lutimaribacter marinistellae</name>
    <dbReference type="NCBI Taxonomy" id="1820329"/>
    <lineage>
        <taxon>Bacteria</taxon>
        <taxon>Pseudomonadati</taxon>
        <taxon>Pseudomonadota</taxon>
        <taxon>Alphaproteobacteria</taxon>
        <taxon>Rhodobacterales</taxon>
        <taxon>Roseobacteraceae</taxon>
        <taxon>Lutimaribacter</taxon>
    </lineage>
</organism>
<dbReference type="InterPro" id="IPR051781">
    <property type="entry name" value="Metallo-dep_Hydrolase"/>
</dbReference>
<evidence type="ECO:0000313" key="4">
    <source>
        <dbReference type="Proteomes" id="UP001595629"/>
    </source>
</evidence>
<dbReference type="PANTHER" id="PTHR43135">
    <property type="entry name" value="ALPHA-D-RIBOSE 1-METHYLPHOSPHONATE 5-TRIPHOSPHATE DIPHOSPHATASE"/>
    <property type="match status" value="1"/>
</dbReference>
<dbReference type="InterPro" id="IPR057744">
    <property type="entry name" value="OTAase-like"/>
</dbReference>
<reference evidence="4" key="1">
    <citation type="journal article" date="2019" name="Int. J. Syst. Evol. Microbiol.">
        <title>The Global Catalogue of Microorganisms (GCM) 10K type strain sequencing project: providing services to taxonomists for standard genome sequencing and annotation.</title>
        <authorList>
            <consortium name="The Broad Institute Genomics Platform"/>
            <consortium name="The Broad Institute Genome Sequencing Center for Infectious Disease"/>
            <person name="Wu L."/>
            <person name="Ma J."/>
        </authorList>
    </citation>
    <scope>NUCLEOTIDE SEQUENCE [LARGE SCALE GENOMIC DNA]</scope>
    <source>
        <strain evidence="4">KCTC 42911</strain>
    </source>
</reference>
<dbReference type="Gene3D" id="3.20.20.140">
    <property type="entry name" value="Metal-dependent hydrolases"/>
    <property type="match status" value="1"/>
</dbReference>
<dbReference type="Gene3D" id="2.30.40.10">
    <property type="entry name" value="Urease, subunit C, domain 1"/>
    <property type="match status" value="1"/>
</dbReference>
<dbReference type="CDD" id="cd01299">
    <property type="entry name" value="Met_dep_hydrolase_A"/>
    <property type="match status" value="1"/>
</dbReference>
<dbReference type="Pfam" id="PF01979">
    <property type="entry name" value="Amidohydro_1"/>
    <property type="match status" value="1"/>
</dbReference>
<accession>A0ABV7TG49</accession>
<keyword evidence="1" id="KW-0732">Signal</keyword>
<protein>
    <submittedName>
        <fullName evidence="3">Amidohydrolase family protein</fullName>
    </submittedName>
</protein>
<keyword evidence="4" id="KW-1185">Reference proteome</keyword>
<dbReference type="InterPro" id="IPR011059">
    <property type="entry name" value="Metal-dep_hydrolase_composite"/>
</dbReference>
<evidence type="ECO:0000256" key="1">
    <source>
        <dbReference type="SAM" id="SignalP"/>
    </source>
</evidence>
<feature type="signal peptide" evidence="1">
    <location>
        <begin position="1"/>
        <end position="33"/>
    </location>
</feature>
<proteinExistence type="predicted"/>
<dbReference type="EMBL" id="JBHRXI010000002">
    <property type="protein sequence ID" value="MFC3612790.1"/>
    <property type="molecule type" value="Genomic_DNA"/>
</dbReference>